<dbReference type="PANTHER" id="PTHR37805">
    <property type="entry name" value="CYTOPLASMIC PROTEIN-RELATED"/>
    <property type="match status" value="1"/>
</dbReference>
<evidence type="ECO:0000313" key="2">
    <source>
        <dbReference type="Proteomes" id="UP000245938"/>
    </source>
</evidence>
<dbReference type="InterPro" id="IPR009921">
    <property type="entry name" value="YehS-like"/>
</dbReference>
<name>A0A2U3AL61_9BACL</name>
<organism evidence="1 2">
    <name type="scientific">Kurthia sibirica</name>
    <dbReference type="NCBI Taxonomy" id="202750"/>
    <lineage>
        <taxon>Bacteria</taxon>
        <taxon>Bacillati</taxon>
        <taxon>Bacillota</taxon>
        <taxon>Bacilli</taxon>
        <taxon>Bacillales</taxon>
        <taxon>Caryophanaceae</taxon>
        <taxon>Kurthia</taxon>
    </lineage>
</organism>
<evidence type="ECO:0000313" key="1">
    <source>
        <dbReference type="EMBL" id="PWI25265.1"/>
    </source>
</evidence>
<comment type="caution">
    <text evidence="1">The sequence shown here is derived from an EMBL/GenBank/DDBJ whole genome shotgun (WGS) entry which is preliminary data.</text>
</comment>
<sequence length="169" mass="19217">MTNNDMILRLRYALDIKNMDVVEMFKLGGMKYTKEDVLNMLIKVAEDETPPAGYIEVTNDMFEAFLNGLITFKRGPQKPRPGQEAAPVQTEKDHPNNMLLKKVKIALSMTSDDVLATLFDGGVKVSKAELGAIFRNPSHRNYMACGDRFARNFIRGLTEQYRKPQKKED</sequence>
<keyword evidence="2" id="KW-1185">Reference proteome</keyword>
<dbReference type="EMBL" id="QFVR01000010">
    <property type="protein sequence ID" value="PWI25265.1"/>
    <property type="molecule type" value="Genomic_DNA"/>
</dbReference>
<dbReference type="Proteomes" id="UP000245938">
    <property type="component" value="Unassembled WGS sequence"/>
</dbReference>
<dbReference type="RefSeq" id="WP_109306113.1">
    <property type="nucleotide sequence ID" value="NZ_BJUF01000014.1"/>
</dbReference>
<accession>A0A2U3AL61</accession>
<dbReference type="OrthoDB" id="9788465at2"/>
<dbReference type="AlphaFoldDB" id="A0A2U3AL61"/>
<gene>
    <name evidence="1" type="ORF">DEX24_09080</name>
</gene>
<protein>
    <submittedName>
        <fullName evidence="1">DUF1456 domain-containing protein</fullName>
    </submittedName>
</protein>
<proteinExistence type="predicted"/>
<reference evidence="1 2" key="1">
    <citation type="submission" date="2018-05" db="EMBL/GenBank/DDBJ databases">
        <title>Kurthia sibirica genome sequence.</title>
        <authorList>
            <person name="Maclea K.S."/>
            <person name="Goen A.E."/>
        </authorList>
    </citation>
    <scope>NUCLEOTIDE SEQUENCE [LARGE SCALE GENOMIC DNA]</scope>
    <source>
        <strain evidence="1 2">ATCC 49154</strain>
    </source>
</reference>
<dbReference type="PANTHER" id="PTHR37805:SF1">
    <property type="entry name" value="CYTOPLASMIC PROTEIN"/>
    <property type="match status" value="1"/>
</dbReference>
<dbReference type="Pfam" id="PF07308">
    <property type="entry name" value="DUF1456"/>
    <property type="match status" value="2"/>
</dbReference>